<gene>
    <name evidence="2" type="ORF">DET45_10190</name>
</gene>
<evidence type="ECO:0000313" key="3">
    <source>
        <dbReference type="Proteomes" id="UP000246964"/>
    </source>
</evidence>
<feature type="transmembrane region" description="Helical" evidence="1">
    <location>
        <begin position="92"/>
        <end position="113"/>
    </location>
</feature>
<dbReference type="PIRSF" id="PIRSF005610">
    <property type="entry name" value="SirB"/>
    <property type="match status" value="1"/>
</dbReference>
<dbReference type="Proteomes" id="UP000246964">
    <property type="component" value="Unassembled WGS sequence"/>
</dbReference>
<protein>
    <submittedName>
        <fullName evidence="2">Putative membrane protein SirB2</fullName>
    </submittedName>
</protein>
<sequence>MSYMALKHMHVTFVALSVLLFVLRFFWVSIDAKVAQQKWVKIVPHVIDTLLLLSIVGLMIYRPWDAFATNKLIGLVGYILAGLVAMKATTTLVRTLGFAVALGWIAFLLHVAISKQALIG</sequence>
<keyword evidence="1" id="KW-0812">Transmembrane</keyword>
<keyword evidence="1" id="KW-0472">Membrane</keyword>
<dbReference type="GO" id="GO:0005886">
    <property type="term" value="C:plasma membrane"/>
    <property type="evidence" value="ECO:0007669"/>
    <property type="project" value="TreeGrafter"/>
</dbReference>
<organism evidence="2 3">
    <name type="scientific">Pseudidiomarina maritima</name>
    <dbReference type="NCBI Taxonomy" id="519453"/>
    <lineage>
        <taxon>Bacteria</taxon>
        <taxon>Pseudomonadati</taxon>
        <taxon>Pseudomonadota</taxon>
        <taxon>Gammaproteobacteria</taxon>
        <taxon>Alteromonadales</taxon>
        <taxon>Idiomarinaceae</taxon>
        <taxon>Pseudidiomarina</taxon>
    </lineage>
</organism>
<name>A0A317QG99_9GAMM</name>
<dbReference type="PANTHER" id="PTHR39594:SF1">
    <property type="entry name" value="PROTEIN YCHQ"/>
    <property type="match status" value="1"/>
</dbReference>
<accession>A0A317QG99</accession>
<comment type="caution">
    <text evidence="2">The sequence shown here is derived from an EMBL/GenBank/DDBJ whole genome shotgun (WGS) entry which is preliminary data.</text>
</comment>
<keyword evidence="1" id="KW-1133">Transmembrane helix</keyword>
<evidence type="ECO:0000256" key="1">
    <source>
        <dbReference type="SAM" id="Phobius"/>
    </source>
</evidence>
<feature type="transmembrane region" description="Helical" evidence="1">
    <location>
        <begin position="68"/>
        <end position="86"/>
    </location>
</feature>
<dbReference type="AlphaFoldDB" id="A0A317QG99"/>
<keyword evidence="3" id="KW-1185">Reference proteome</keyword>
<dbReference type="PANTHER" id="PTHR39594">
    <property type="entry name" value="PROTEIN YCHQ"/>
    <property type="match status" value="1"/>
</dbReference>
<feature type="transmembrane region" description="Helical" evidence="1">
    <location>
        <begin position="42"/>
        <end position="61"/>
    </location>
</feature>
<dbReference type="InterPro" id="IPR007360">
    <property type="entry name" value="SirB"/>
</dbReference>
<dbReference type="Pfam" id="PF04247">
    <property type="entry name" value="SirB"/>
    <property type="match status" value="1"/>
</dbReference>
<proteinExistence type="predicted"/>
<evidence type="ECO:0000313" key="2">
    <source>
        <dbReference type="EMBL" id="PWW15998.1"/>
    </source>
</evidence>
<dbReference type="OrthoDB" id="5588650at2"/>
<dbReference type="EMBL" id="QGTT01000001">
    <property type="protein sequence ID" value="PWW15998.1"/>
    <property type="molecule type" value="Genomic_DNA"/>
</dbReference>
<dbReference type="RefSeq" id="WP_110074745.1">
    <property type="nucleotide sequence ID" value="NZ_QGTT01000001.1"/>
</dbReference>
<reference evidence="2 3" key="1">
    <citation type="submission" date="2018-05" db="EMBL/GenBank/DDBJ databases">
        <title>Freshwater and sediment microbial communities from various areas in North America, analyzing microbe dynamics in response to fracking.</title>
        <authorList>
            <person name="Lamendella R."/>
        </authorList>
    </citation>
    <scope>NUCLEOTIDE SEQUENCE [LARGE SCALE GENOMIC DNA]</scope>
    <source>
        <strain evidence="2 3">125B1</strain>
    </source>
</reference>